<accession>A0A2J8A081</accession>
<feature type="region of interest" description="Disordered" evidence="1">
    <location>
        <begin position="309"/>
        <end position="331"/>
    </location>
</feature>
<feature type="compositionally biased region" description="Low complexity" evidence="1">
    <location>
        <begin position="617"/>
        <end position="628"/>
    </location>
</feature>
<sequence>MEDTKTPADCKLFALVREAGHAGGLKEDAFAGLGHVPIIQHLAAVLSVQENYVDPQQAELAELQGRYEDGPLLADEEVEELLALLYSNPDGFAAQTAHDPELRSIIEQIARDDELIRQNDLHLAGTKAQLAEMHESSQATRLQQQQAEQVVARQSRGVEQLAAAASALNAADSRAAQDVQECARTMQDLLLSSPERWLLSAQSLDELRNVEESTASEILRAKQQLCADQLSVRLAEQEAKQGAVSASPFGPSCTRILTGLTNEQYAQVMSEAERIAASRRLMFSQEARLRAELAGTMQQVQCLQQIADEAESGGGGGGSAPTGASRQHQLDPATEAHLRAEVEELQWQLDSLHEGEQRRDALDRSAALTVAPIKRAFWLLRHQQLCYVTQLQRQLLELMMQQWARSELASADERLELQDLFISLRSVLGDMQAERSAAEADAAEFRAVVAAAEAEAALATDRGPRALLGGEPALCASYALLDNQRQMLQAHARDVAAAAAAAAAEEADGRPAAPPPAGGGGGGFGAAGGGVGFFGGGVKGFLDSVLADPAHRSVSQLAAAVEAVEGLMAGVERAVAGRVRGQLAEQVAAGRAGVEAVQGMLAAGPAAEAPSLPPQHQPQHPQQQQQQPGVVPGGAEWPVYRDPALQVELAGTSGDVARVVRGITALVSRQNLLLDGQKRQHEQARLERSVLGAFWNAPEQLLRDVQGLRDRLSALLSAQ</sequence>
<dbReference type="AlphaFoldDB" id="A0A2J8A081"/>
<feature type="region of interest" description="Disordered" evidence="1">
    <location>
        <begin position="606"/>
        <end position="635"/>
    </location>
</feature>
<evidence type="ECO:0000313" key="2">
    <source>
        <dbReference type="EMBL" id="PNH05933.1"/>
    </source>
</evidence>
<keyword evidence="3" id="KW-1185">Reference proteome</keyword>
<proteinExistence type="predicted"/>
<reference evidence="2 3" key="1">
    <citation type="journal article" date="2017" name="Mol. Biol. Evol.">
        <title>The 4-celled Tetrabaena socialis nuclear genome reveals the essential components for genetic control of cell number at the origin of multicellularity in the volvocine lineage.</title>
        <authorList>
            <person name="Featherston J."/>
            <person name="Arakaki Y."/>
            <person name="Hanschen E.R."/>
            <person name="Ferris P.J."/>
            <person name="Michod R.E."/>
            <person name="Olson B.J.S.C."/>
            <person name="Nozaki H."/>
            <person name="Durand P.M."/>
        </authorList>
    </citation>
    <scope>NUCLEOTIDE SEQUENCE [LARGE SCALE GENOMIC DNA]</scope>
    <source>
        <strain evidence="2 3">NIES-571</strain>
    </source>
</reference>
<gene>
    <name evidence="2" type="ORF">TSOC_007777</name>
</gene>
<protein>
    <submittedName>
        <fullName evidence="2">Uncharacterized protein</fullName>
    </submittedName>
</protein>
<dbReference type="Proteomes" id="UP000236333">
    <property type="component" value="Unassembled WGS sequence"/>
</dbReference>
<comment type="caution">
    <text evidence="2">The sequence shown here is derived from an EMBL/GenBank/DDBJ whole genome shotgun (WGS) entry which is preliminary data.</text>
</comment>
<dbReference type="EMBL" id="PGGS01000271">
    <property type="protein sequence ID" value="PNH05933.1"/>
    <property type="molecule type" value="Genomic_DNA"/>
</dbReference>
<organism evidence="2 3">
    <name type="scientific">Tetrabaena socialis</name>
    <dbReference type="NCBI Taxonomy" id="47790"/>
    <lineage>
        <taxon>Eukaryota</taxon>
        <taxon>Viridiplantae</taxon>
        <taxon>Chlorophyta</taxon>
        <taxon>core chlorophytes</taxon>
        <taxon>Chlorophyceae</taxon>
        <taxon>CS clade</taxon>
        <taxon>Chlamydomonadales</taxon>
        <taxon>Tetrabaenaceae</taxon>
        <taxon>Tetrabaena</taxon>
    </lineage>
</organism>
<name>A0A2J8A081_9CHLO</name>
<dbReference type="OrthoDB" id="536822at2759"/>
<evidence type="ECO:0000313" key="3">
    <source>
        <dbReference type="Proteomes" id="UP000236333"/>
    </source>
</evidence>
<evidence type="ECO:0000256" key="1">
    <source>
        <dbReference type="SAM" id="MobiDB-lite"/>
    </source>
</evidence>